<dbReference type="EMBL" id="FMZW01000040">
    <property type="protein sequence ID" value="SDE95095.1"/>
    <property type="molecule type" value="Genomic_DNA"/>
</dbReference>
<accession>A0A1G7H403</accession>
<protein>
    <submittedName>
        <fullName evidence="1">Uncharacterized protein</fullName>
    </submittedName>
</protein>
<gene>
    <name evidence="1" type="ORF">SAMN05216337_104031</name>
</gene>
<organism evidence="1 2">
    <name type="scientific">Bradyrhizobium brasilense</name>
    <dbReference type="NCBI Taxonomy" id="1419277"/>
    <lineage>
        <taxon>Bacteria</taxon>
        <taxon>Pseudomonadati</taxon>
        <taxon>Pseudomonadota</taxon>
        <taxon>Alphaproteobacteria</taxon>
        <taxon>Hyphomicrobiales</taxon>
        <taxon>Nitrobacteraceae</taxon>
        <taxon>Bradyrhizobium</taxon>
    </lineage>
</organism>
<proteinExistence type="predicted"/>
<evidence type="ECO:0000313" key="1">
    <source>
        <dbReference type="EMBL" id="SDE95095.1"/>
    </source>
</evidence>
<evidence type="ECO:0000313" key="2">
    <source>
        <dbReference type="Proteomes" id="UP000199245"/>
    </source>
</evidence>
<name>A0A1G7H403_9BRAD</name>
<dbReference type="Proteomes" id="UP000199245">
    <property type="component" value="Unassembled WGS sequence"/>
</dbReference>
<sequence>MKTVWIYTDTAKKIGDEDHIKIFASIEAAEKWFEENAPEGVAFEYAVLE</sequence>
<reference evidence="1 2" key="1">
    <citation type="submission" date="2016-10" db="EMBL/GenBank/DDBJ databases">
        <authorList>
            <person name="de Groot N.N."/>
        </authorList>
    </citation>
    <scope>NUCLEOTIDE SEQUENCE [LARGE SCALE GENOMIC DNA]</scope>
    <source>
        <strain evidence="1 2">R5</strain>
    </source>
</reference>
<dbReference type="AlphaFoldDB" id="A0A1G7H403"/>
<dbReference type="RefSeq" id="WP_176937117.1">
    <property type="nucleotide sequence ID" value="NZ_FMZW01000040.1"/>
</dbReference>